<sequence length="264" mass="29409">MRVASLCPSNTEILAYLGLTDQLVAVDDYSDWPAAVNTLPKLGPDLSIDMNAVEKAQPDLVLASLSVPGMEKNILALDERGIPYITLNPQSLTDIENDLITVATALGEKEVGMQAAASFHEEVMNLKKLAKQVKNPLSIYWEWWPKPVFTPGGTNWLTEISELVGGKNLFAFKEQANIQTDWDTIRSQNPDVICLAWVGVRQEKVNPVILQKRPGWSNMDAMKNNNVYVLEEELFCRPSPRLIEGAIKLGQLLHPKIYSSPLKK</sequence>
<gene>
    <name evidence="2" type="ORF">CKF48_14895</name>
</gene>
<dbReference type="InterPro" id="IPR051030">
    <property type="entry name" value="Vitamin_B12-ABC_binding"/>
</dbReference>
<protein>
    <submittedName>
        <fullName evidence="2">Cobalamin-binding protein</fullName>
    </submittedName>
</protein>
<dbReference type="AlphaFoldDB" id="A0A248TJS2"/>
<dbReference type="KEGG" id="bko:CKF48_14895"/>
<dbReference type="SUPFAM" id="SSF53807">
    <property type="entry name" value="Helical backbone' metal receptor"/>
    <property type="match status" value="1"/>
</dbReference>
<reference evidence="2 3" key="1">
    <citation type="submission" date="2017-08" db="EMBL/GenBank/DDBJ databases">
        <title>Complete Genome Sequence of Bacillus kochii Oregon-R-modENCODE STRAIN BDGP4, isolated from Drosophila melanogaster gut.</title>
        <authorList>
            <person name="Wan K.H."/>
            <person name="Yu C."/>
            <person name="Park S."/>
            <person name="Hammonds A.S."/>
            <person name="Booth B.W."/>
            <person name="Celniker S.E."/>
        </authorList>
    </citation>
    <scope>NUCLEOTIDE SEQUENCE [LARGE SCALE GENOMIC DNA]</scope>
    <source>
        <strain evidence="2 3">BDGP4</strain>
    </source>
</reference>
<dbReference type="OrthoDB" id="9787772at2"/>
<evidence type="ECO:0000313" key="3">
    <source>
        <dbReference type="Proteomes" id="UP000215137"/>
    </source>
</evidence>
<organism evidence="2 3">
    <name type="scientific">Cytobacillus kochii</name>
    <dbReference type="NCBI Taxonomy" id="859143"/>
    <lineage>
        <taxon>Bacteria</taxon>
        <taxon>Bacillati</taxon>
        <taxon>Bacillota</taxon>
        <taxon>Bacilli</taxon>
        <taxon>Bacillales</taxon>
        <taxon>Bacillaceae</taxon>
        <taxon>Cytobacillus</taxon>
    </lineage>
</organism>
<proteinExistence type="predicted"/>
<dbReference type="InterPro" id="IPR002491">
    <property type="entry name" value="ABC_transptr_periplasmic_BD"/>
</dbReference>
<evidence type="ECO:0000259" key="1">
    <source>
        <dbReference type="PROSITE" id="PS50983"/>
    </source>
</evidence>
<dbReference type="RefSeq" id="WP_095372048.1">
    <property type="nucleotide sequence ID" value="NZ_CP022983.1"/>
</dbReference>
<name>A0A248TJS2_9BACI</name>
<dbReference type="PROSITE" id="PS50983">
    <property type="entry name" value="FE_B12_PBP"/>
    <property type="match status" value="1"/>
</dbReference>
<dbReference type="Gene3D" id="3.40.50.1980">
    <property type="entry name" value="Nitrogenase molybdenum iron protein domain"/>
    <property type="match status" value="2"/>
</dbReference>
<dbReference type="PANTHER" id="PTHR42860:SF1">
    <property type="entry name" value="VITAMIN B12-BINDING PROTEIN"/>
    <property type="match status" value="1"/>
</dbReference>
<dbReference type="EMBL" id="CP022983">
    <property type="protein sequence ID" value="ASV68478.1"/>
    <property type="molecule type" value="Genomic_DNA"/>
</dbReference>
<evidence type="ECO:0000313" key="2">
    <source>
        <dbReference type="EMBL" id="ASV68478.1"/>
    </source>
</evidence>
<dbReference type="PANTHER" id="PTHR42860">
    <property type="entry name" value="VITAMIN B12-BINDING PROTEIN"/>
    <property type="match status" value="1"/>
</dbReference>
<dbReference type="Pfam" id="PF01497">
    <property type="entry name" value="Peripla_BP_2"/>
    <property type="match status" value="1"/>
</dbReference>
<dbReference type="CDD" id="cd01144">
    <property type="entry name" value="BtuF"/>
    <property type="match status" value="1"/>
</dbReference>
<keyword evidence="3" id="KW-1185">Reference proteome</keyword>
<feature type="domain" description="Fe/B12 periplasmic-binding" evidence="1">
    <location>
        <begin position="2"/>
        <end position="257"/>
    </location>
</feature>
<dbReference type="Proteomes" id="UP000215137">
    <property type="component" value="Chromosome"/>
</dbReference>
<accession>A0A248TJS2</accession>